<protein>
    <submittedName>
        <fullName evidence="2">(salmon louse) hypothetical protein</fullName>
    </submittedName>
</protein>
<sequence length="128" mass="13840">MKTVLKQLLVSPHIQETLVAQPLLLATSVELTSTVTVNPWGGDENIINRSPDISKDRGASKDCYVSRGRGVLGYRDVSKNTEVSNSSEDGKNQNNENKLIRSSKDVSGIGDKGNAITQGRKKLSSTLL</sequence>
<dbReference type="AlphaFoldDB" id="A0A7R8CIV4"/>
<reference evidence="2" key="1">
    <citation type="submission" date="2021-02" db="EMBL/GenBank/DDBJ databases">
        <authorList>
            <person name="Bekaert M."/>
        </authorList>
    </citation>
    <scope>NUCLEOTIDE SEQUENCE</scope>
    <source>
        <strain evidence="2">IoA-00</strain>
    </source>
</reference>
<evidence type="ECO:0000313" key="3">
    <source>
        <dbReference type="Proteomes" id="UP000675881"/>
    </source>
</evidence>
<proteinExistence type="predicted"/>
<organism evidence="2 3">
    <name type="scientific">Lepeophtheirus salmonis</name>
    <name type="common">Salmon louse</name>
    <name type="synonym">Caligus salmonis</name>
    <dbReference type="NCBI Taxonomy" id="72036"/>
    <lineage>
        <taxon>Eukaryota</taxon>
        <taxon>Metazoa</taxon>
        <taxon>Ecdysozoa</taxon>
        <taxon>Arthropoda</taxon>
        <taxon>Crustacea</taxon>
        <taxon>Multicrustacea</taxon>
        <taxon>Hexanauplia</taxon>
        <taxon>Copepoda</taxon>
        <taxon>Siphonostomatoida</taxon>
        <taxon>Caligidae</taxon>
        <taxon>Lepeophtheirus</taxon>
    </lineage>
</organism>
<accession>A0A7R8CIV4</accession>
<name>A0A7R8CIV4_LEPSM</name>
<evidence type="ECO:0000256" key="1">
    <source>
        <dbReference type="SAM" id="MobiDB-lite"/>
    </source>
</evidence>
<feature type="region of interest" description="Disordered" evidence="1">
    <location>
        <begin position="76"/>
        <end position="115"/>
    </location>
</feature>
<keyword evidence="3" id="KW-1185">Reference proteome</keyword>
<gene>
    <name evidence="2" type="ORF">LSAA_5186</name>
</gene>
<feature type="compositionally biased region" description="Polar residues" evidence="1">
    <location>
        <begin position="80"/>
        <end position="97"/>
    </location>
</feature>
<evidence type="ECO:0000313" key="2">
    <source>
        <dbReference type="EMBL" id="CAF2836723.1"/>
    </source>
</evidence>
<dbReference type="EMBL" id="HG994593">
    <property type="protein sequence ID" value="CAF2836723.1"/>
    <property type="molecule type" value="Genomic_DNA"/>
</dbReference>
<dbReference type="Proteomes" id="UP000675881">
    <property type="component" value="Chromosome 14"/>
</dbReference>